<comment type="subunit">
    <text evidence="9">Microtubule inner protein component of sperm flagellar doublet microtubules.</text>
</comment>
<evidence type="ECO:0000256" key="2">
    <source>
        <dbReference type="ARBA" id="ARBA00006875"/>
    </source>
</evidence>
<feature type="region of interest" description="Disordered" evidence="10">
    <location>
        <begin position="1"/>
        <end position="36"/>
    </location>
</feature>
<dbReference type="PANTHER" id="PTHR14517">
    <property type="entry name" value="RIB43A-RELATED"/>
    <property type="match status" value="1"/>
</dbReference>
<comment type="subcellular location">
    <subcellularLocation>
        <location evidence="1">Cytoplasm</location>
        <location evidence="1">Cytoskeleton</location>
        <location evidence="1">Flagellum axoneme</location>
    </subcellularLocation>
</comment>
<evidence type="ECO:0000256" key="5">
    <source>
        <dbReference type="ARBA" id="ARBA00023054"/>
    </source>
</evidence>
<dbReference type="InterPro" id="IPR008805">
    <property type="entry name" value="RIB43A"/>
</dbReference>
<dbReference type="EMBL" id="CDMZ01001203">
    <property type="protein sequence ID" value="CEM28916.1"/>
    <property type="molecule type" value="Genomic_DNA"/>
</dbReference>
<evidence type="ECO:0000256" key="9">
    <source>
        <dbReference type="ARBA" id="ARBA00046435"/>
    </source>
</evidence>
<evidence type="ECO:0000256" key="10">
    <source>
        <dbReference type="SAM" id="MobiDB-lite"/>
    </source>
</evidence>
<dbReference type="VEuPathDB" id="CryptoDB:Cvel_4693"/>
<keyword evidence="5" id="KW-0175">Coiled coil</keyword>
<dbReference type="PANTHER" id="PTHR14517:SF6">
    <property type="entry name" value="RE41410P"/>
    <property type="match status" value="1"/>
</dbReference>
<reference evidence="11" key="1">
    <citation type="submission" date="2014-11" db="EMBL/GenBank/DDBJ databases">
        <authorList>
            <person name="Otto D Thomas"/>
            <person name="Naeem Raeece"/>
        </authorList>
    </citation>
    <scope>NUCLEOTIDE SEQUENCE</scope>
</reference>
<evidence type="ECO:0000256" key="1">
    <source>
        <dbReference type="ARBA" id="ARBA00004611"/>
    </source>
</evidence>
<feature type="compositionally biased region" description="Low complexity" evidence="10">
    <location>
        <begin position="8"/>
        <end position="26"/>
    </location>
</feature>
<evidence type="ECO:0000256" key="6">
    <source>
        <dbReference type="ARBA" id="ARBA00023069"/>
    </source>
</evidence>
<evidence type="ECO:0000256" key="8">
    <source>
        <dbReference type="ARBA" id="ARBA00023273"/>
    </source>
</evidence>
<keyword evidence="3" id="KW-0963">Cytoplasm</keyword>
<proteinExistence type="inferred from homology"/>
<keyword evidence="7" id="KW-0206">Cytoskeleton</keyword>
<name>A0A0G4GGY4_9ALVE</name>
<accession>A0A0G4GGY4</accession>
<keyword evidence="8" id="KW-0966">Cell projection</keyword>
<keyword evidence="6" id="KW-0969">Cilium</keyword>
<comment type="similarity">
    <text evidence="2">Belongs to the RIB43A family.</text>
</comment>
<evidence type="ECO:0000256" key="7">
    <source>
        <dbReference type="ARBA" id="ARBA00023212"/>
    </source>
</evidence>
<evidence type="ECO:0000313" key="11">
    <source>
        <dbReference type="EMBL" id="CEM28916.1"/>
    </source>
</evidence>
<organism evidence="11">
    <name type="scientific">Chromera velia CCMP2878</name>
    <dbReference type="NCBI Taxonomy" id="1169474"/>
    <lineage>
        <taxon>Eukaryota</taxon>
        <taxon>Sar</taxon>
        <taxon>Alveolata</taxon>
        <taxon>Colpodellida</taxon>
        <taxon>Chromeraceae</taxon>
        <taxon>Chromera</taxon>
    </lineage>
</organism>
<feature type="compositionally biased region" description="Basic and acidic residues" evidence="10">
    <location>
        <begin position="228"/>
        <end position="237"/>
    </location>
</feature>
<keyword evidence="4" id="KW-0282">Flagellum</keyword>
<sequence length="256" mass="29700">MPRHAEAEVASTAAAAPPSSPSQAGETRTLERSQEEGQLLLEIADRAVEESRKPRIFDPKSRTIGIDKNALDLQVAEKREREKLERDRNSRFDSETLFFNSIRKRQEVEAQRQRRDLEKTTKDYGLTHLRKESRREWDLSDKEALRKKGFHTLDEENLGAASLMGLAGEDLSTQDRKAEQQRQMREWINQQKFEKQMLKKQEKEENDLWASQQEALCARLTAIKDEEARQRRMRAEQTADANRQMVGGSDSRMMGK</sequence>
<dbReference type="Pfam" id="PF05914">
    <property type="entry name" value="RIB43A"/>
    <property type="match status" value="1"/>
</dbReference>
<dbReference type="AlphaFoldDB" id="A0A0G4GGY4"/>
<evidence type="ECO:0000256" key="3">
    <source>
        <dbReference type="ARBA" id="ARBA00022490"/>
    </source>
</evidence>
<protein>
    <submittedName>
        <fullName evidence="11">Uncharacterized protein</fullName>
    </submittedName>
</protein>
<evidence type="ECO:0000256" key="4">
    <source>
        <dbReference type="ARBA" id="ARBA00022846"/>
    </source>
</evidence>
<feature type="region of interest" description="Disordered" evidence="10">
    <location>
        <begin position="228"/>
        <end position="256"/>
    </location>
</feature>
<gene>
    <name evidence="11" type="ORF">Cvel_4693</name>
</gene>